<reference evidence="2 3" key="1">
    <citation type="journal article" date="2014" name="PLoS Genet.">
        <title>Phylogenetically driven sequencing of extremely halophilic archaea reveals strategies for static and dynamic osmo-response.</title>
        <authorList>
            <person name="Becker E.A."/>
            <person name="Seitzer P.M."/>
            <person name="Tritt A."/>
            <person name="Larsen D."/>
            <person name="Krusor M."/>
            <person name="Yao A.I."/>
            <person name="Wu D."/>
            <person name="Madern D."/>
            <person name="Eisen J.A."/>
            <person name="Darling A.E."/>
            <person name="Facciotti M.T."/>
        </authorList>
    </citation>
    <scope>NUCLEOTIDE SEQUENCE [LARGE SCALE GENOMIC DNA]</scope>
    <source>
        <strain evidence="2 3">2-9-1</strain>
    </source>
</reference>
<proteinExistence type="predicted"/>
<keyword evidence="3" id="KW-1185">Reference proteome</keyword>
<protein>
    <submittedName>
        <fullName evidence="2">Uncharacterized protein</fullName>
    </submittedName>
</protein>
<organism evidence="2 3">
    <name type="scientific">Halosimplex carlsbadense 2-9-1</name>
    <dbReference type="NCBI Taxonomy" id="797114"/>
    <lineage>
        <taxon>Archaea</taxon>
        <taxon>Methanobacteriati</taxon>
        <taxon>Methanobacteriota</taxon>
        <taxon>Stenosarchaea group</taxon>
        <taxon>Halobacteria</taxon>
        <taxon>Halobacteriales</taxon>
        <taxon>Haloarculaceae</taxon>
        <taxon>Halosimplex</taxon>
    </lineage>
</organism>
<feature type="compositionally biased region" description="Low complexity" evidence="1">
    <location>
        <begin position="47"/>
        <end position="64"/>
    </location>
</feature>
<evidence type="ECO:0000313" key="3">
    <source>
        <dbReference type="Proteomes" id="UP000011626"/>
    </source>
</evidence>
<dbReference type="AlphaFoldDB" id="M0CMN8"/>
<evidence type="ECO:0000313" key="2">
    <source>
        <dbReference type="EMBL" id="ELZ23667.1"/>
    </source>
</evidence>
<dbReference type="InterPro" id="IPR058451">
    <property type="entry name" value="DUF8138"/>
</dbReference>
<dbReference type="Pfam" id="PF26459">
    <property type="entry name" value="DUF8138"/>
    <property type="match status" value="1"/>
</dbReference>
<comment type="caution">
    <text evidence="2">The sequence shown here is derived from an EMBL/GenBank/DDBJ whole genome shotgun (WGS) entry which is preliminary data.</text>
</comment>
<dbReference type="Proteomes" id="UP000011626">
    <property type="component" value="Unassembled WGS sequence"/>
</dbReference>
<accession>M0CMN8</accession>
<feature type="region of interest" description="Disordered" evidence="1">
    <location>
        <begin position="1"/>
        <end position="28"/>
    </location>
</feature>
<dbReference type="eggNOG" id="arCOG11915">
    <property type="taxonomic scope" value="Archaea"/>
</dbReference>
<name>M0CMN8_9EURY</name>
<feature type="region of interest" description="Disordered" evidence="1">
    <location>
        <begin position="47"/>
        <end position="79"/>
    </location>
</feature>
<sequence length="79" mass="8901">MSRRRWEDPPELDEDPDDDEPEELDDEPDDDVEYFVEADDDDCCLTSVPKSVHSSQTSSSAPSTLTRLGELVSLPHISH</sequence>
<feature type="compositionally biased region" description="Acidic residues" evidence="1">
    <location>
        <begin position="9"/>
        <end position="28"/>
    </location>
</feature>
<dbReference type="STRING" id="797114.C475_15388"/>
<dbReference type="PATRIC" id="fig|797114.5.peg.3127"/>
<dbReference type="EMBL" id="AOIU01000033">
    <property type="protein sequence ID" value="ELZ23667.1"/>
    <property type="molecule type" value="Genomic_DNA"/>
</dbReference>
<gene>
    <name evidence="2" type="ORF">C475_15388</name>
</gene>
<evidence type="ECO:0000256" key="1">
    <source>
        <dbReference type="SAM" id="MobiDB-lite"/>
    </source>
</evidence>